<comment type="caution">
    <text evidence="1">The sequence shown here is derived from an EMBL/GenBank/DDBJ whole genome shotgun (WGS) entry which is preliminary data.</text>
</comment>
<sequence>MAPNTAVARITKCKSSELVRKAGRIELDVYKKGEISGLETVNISDVQSIHSIQDEMLPHPVHLLWLYGTCSTNVSLPGWNGFMEEATQGNPCEHSRVLCLPFINNPPSQFDTIVTAIWTAKRKCETFNMETCFVTFDQTLYIKTKEIIFNNPEFKDVVQLGGFHMLMSYMGAIGTIMAGSGLKELFQSIYALNTVDKLMSGHAYARAVGSHGLTHCLLDQFIMETVSFSDEEKAVIESMLTSIDKTALLQADENEVVQVFTTEFKGAVQKLERCGQSLSCGYSTST</sequence>
<reference evidence="1 2" key="1">
    <citation type="journal article" date="2019" name="Sci. Rep.">
        <title>Orb-weaving spider Araneus ventricosus genome elucidates the spidroin gene catalogue.</title>
        <authorList>
            <person name="Kono N."/>
            <person name="Nakamura H."/>
            <person name="Ohtoshi R."/>
            <person name="Moran D.A.P."/>
            <person name="Shinohara A."/>
            <person name="Yoshida Y."/>
            <person name="Fujiwara M."/>
            <person name="Mori M."/>
            <person name="Tomita M."/>
            <person name="Arakawa K."/>
        </authorList>
    </citation>
    <scope>NUCLEOTIDE SEQUENCE [LARGE SCALE GENOMIC DNA]</scope>
</reference>
<dbReference type="Proteomes" id="UP000499080">
    <property type="component" value="Unassembled WGS sequence"/>
</dbReference>
<organism evidence="1 2">
    <name type="scientific">Araneus ventricosus</name>
    <name type="common">Orbweaver spider</name>
    <name type="synonym">Epeira ventricosa</name>
    <dbReference type="NCBI Taxonomy" id="182803"/>
    <lineage>
        <taxon>Eukaryota</taxon>
        <taxon>Metazoa</taxon>
        <taxon>Ecdysozoa</taxon>
        <taxon>Arthropoda</taxon>
        <taxon>Chelicerata</taxon>
        <taxon>Arachnida</taxon>
        <taxon>Araneae</taxon>
        <taxon>Araneomorphae</taxon>
        <taxon>Entelegynae</taxon>
        <taxon>Araneoidea</taxon>
        <taxon>Araneidae</taxon>
        <taxon>Araneus</taxon>
    </lineage>
</organism>
<protein>
    <submittedName>
        <fullName evidence="1">Uncharacterized protein</fullName>
    </submittedName>
</protein>
<dbReference type="EMBL" id="BGPR01059583">
    <property type="protein sequence ID" value="GBO35594.1"/>
    <property type="molecule type" value="Genomic_DNA"/>
</dbReference>
<evidence type="ECO:0000313" key="2">
    <source>
        <dbReference type="Proteomes" id="UP000499080"/>
    </source>
</evidence>
<dbReference type="OrthoDB" id="6760255at2759"/>
<dbReference type="PANTHER" id="PTHR46704:SF1">
    <property type="entry name" value="TELOMERE LENGTH REGULATION PROTEIN TEL2 HOMOLOG"/>
    <property type="match status" value="1"/>
</dbReference>
<evidence type="ECO:0000313" key="1">
    <source>
        <dbReference type="EMBL" id="GBO35594.1"/>
    </source>
</evidence>
<dbReference type="AlphaFoldDB" id="A0A4Y2WG26"/>
<keyword evidence="2" id="KW-1185">Reference proteome</keyword>
<accession>A0A4Y2WG26</accession>
<proteinExistence type="predicted"/>
<dbReference type="PANTHER" id="PTHR46704">
    <property type="entry name" value="CXC DOMAIN-CONTAINING PROTEIN-RELATED"/>
    <property type="match status" value="1"/>
</dbReference>
<name>A0A4Y2WG26_ARAVE</name>
<gene>
    <name evidence="1" type="ORF">AVEN_267062_1</name>
</gene>